<dbReference type="CDD" id="cd10147">
    <property type="entry name" value="Wzt_C-like"/>
    <property type="match status" value="1"/>
</dbReference>
<dbReference type="GO" id="GO:0016887">
    <property type="term" value="F:ATP hydrolysis activity"/>
    <property type="evidence" value="ECO:0007669"/>
    <property type="project" value="InterPro"/>
</dbReference>
<name>A0A844B6D8_9BURK</name>
<dbReference type="SMART" id="SM00382">
    <property type="entry name" value="AAA"/>
    <property type="match status" value="1"/>
</dbReference>
<dbReference type="InterPro" id="IPR027417">
    <property type="entry name" value="P-loop_NTPase"/>
</dbReference>
<evidence type="ECO:0000256" key="1">
    <source>
        <dbReference type="ARBA" id="ARBA00005417"/>
    </source>
</evidence>
<dbReference type="SUPFAM" id="SSF52540">
    <property type="entry name" value="P-loop containing nucleoside triphosphate hydrolases"/>
    <property type="match status" value="1"/>
</dbReference>
<dbReference type="CDD" id="cd03220">
    <property type="entry name" value="ABC_KpsT_Wzt"/>
    <property type="match status" value="1"/>
</dbReference>
<dbReference type="InterPro" id="IPR003439">
    <property type="entry name" value="ABC_transporter-like_ATP-bd"/>
</dbReference>
<dbReference type="RefSeq" id="WP_153584536.1">
    <property type="nucleotide sequence ID" value="NZ_WJBU01000006.1"/>
</dbReference>
<evidence type="ECO:0000313" key="7">
    <source>
        <dbReference type="EMBL" id="MRD47219.1"/>
    </source>
</evidence>
<keyword evidence="3" id="KW-0472">Membrane</keyword>
<dbReference type="EMBL" id="WJBU01000006">
    <property type="protein sequence ID" value="MRD47219.1"/>
    <property type="molecule type" value="Genomic_DNA"/>
</dbReference>
<dbReference type="PANTHER" id="PTHR46743:SF2">
    <property type="entry name" value="TEICHOIC ACIDS EXPORT ATP-BINDING PROTEIN TAGH"/>
    <property type="match status" value="1"/>
</dbReference>
<accession>A0A844B6D8</accession>
<dbReference type="GO" id="GO:0005524">
    <property type="term" value="F:ATP binding"/>
    <property type="evidence" value="ECO:0007669"/>
    <property type="project" value="UniProtKB-KW"/>
</dbReference>
<dbReference type="PROSITE" id="PS00211">
    <property type="entry name" value="ABC_TRANSPORTER_1"/>
    <property type="match status" value="1"/>
</dbReference>
<keyword evidence="2" id="KW-0813">Transport</keyword>
<feature type="domain" description="ABC transporter" evidence="6">
    <location>
        <begin position="38"/>
        <end position="261"/>
    </location>
</feature>
<sequence>MTEAPPTTEEQALADDRPIVIRASNLGKAYTSFASPLQRLRSVLFGRDLSQGSFWALRDFSLDVRKGDVLGVVGQNGAGKSTLLQMLCSTLKPSTGTLEVEGRIAALLELGAGFNPDFSGRDNLLLNGPLLGLTREQLQDRLESIIEFSGIGPFIDQPVKTYSSGMFVRLAFALATSVDPDILVVDEALSVGDGEFARKSFDRILKMKERGTTILFCSHALYQVEAFCTRVVWLDKGQVRAMGAPHEVVREYMLFLAAQSAPALAVSAPAVVQGDTSAKAAQAGPAVHVDTPTSTPGYAQITRVETSINGVVSDQLTCESGVQCTLRVTIEFESDPALPTPAAGMTFEIGTLMILSSVVSKSDGVVLQRDKNGRGTATMRFDSIPLRKGEYVLSAYLGTPDALHFYTEAKRIATLTVVDARPEPGAIDLPHTWELSPGHNR</sequence>
<dbReference type="InterPro" id="IPR015860">
    <property type="entry name" value="ABC_transpr_TagH-like"/>
</dbReference>
<evidence type="ECO:0000256" key="5">
    <source>
        <dbReference type="ARBA" id="ARBA00022840"/>
    </source>
</evidence>
<evidence type="ECO:0000313" key="8">
    <source>
        <dbReference type="Proteomes" id="UP000487350"/>
    </source>
</evidence>
<comment type="caution">
    <text evidence="7">The sequence shown here is derived from an EMBL/GenBank/DDBJ whole genome shotgun (WGS) entry which is preliminary data.</text>
</comment>
<dbReference type="OrthoDB" id="9778870at2"/>
<dbReference type="InterPro" id="IPR050683">
    <property type="entry name" value="Bact_Polysacc_Export_ATP-bd"/>
</dbReference>
<keyword evidence="3" id="KW-1003">Cell membrane</keyword>
<dbReference type="InterPro" id="IPR029439">
    <property type="entry name" value="Wzt_C"/>
</dbReference>
<comment type="similarity">
    <text evidence="1">Belongs to the ABC transporter superfamily.</text>
</comment>
<protein>
    <submittedName>
        <fullName evidence="7">ATP-binding cassette domain-containing protein</fullName>
    </submittedName>
</protein>
<dbReference type="AlphaFoldDB" id="A0A844B6D8"/>
<keyword evidence="8" id="KW-1185">Reference proteome</keyword>
<organism evidence="7 8">
    <name type="scientific">Caenimonas koreensis DSM 17982</name>
    <dbReference type="NCBI Taxonomy" id="1121255"/>
    <lineage>
        <taxon>Bacteria</taxon>
        <taxon>Pseudomonadati</taxon>
        <taxon>Pseudomonadota</taxon>
        <taxon>Betaproteobacteria</taxon>
        <taxon>Burkholderiales</taxon>
        <taxon>Comamonadaceae</taxon>
        <taxon>Caenimonas</taxon>
    </lineage>
</organism>
<dbReference type="GO" id="GO:0016020">
    <property type="term" value="C:membrane"/>
    <property type="evidence" value="ECO:0007669"/>
    <property type="project" value="InterPro"/>
</dbReference>
<dbReference type="Proteomes" id="UP000487350">
    <property type="component" value="Unassembled WGS sequence"/>
</dbReference>
<evidence type="ECO:0000259" key="6">
    <source>
        <dbReference type="PROSITE" id="PS50893"/>
    </source>
</evidence>
<dbReference type="Gene3D" id="2.70.50.60">
    <property type="entry name" value="abc- transporter (atp binding component) like domain"/>
    <property type="match status" value="1"/>
</dbReference>
<dbReference type="Pfam" id="PF00005">
    <property type="entry name" value="ABC_tran"/>
    <property type="match status" value="1"/>
</dbReference>
<reference evidence="7 8" key="1">
    <citation type="submission" date="2019-11" db="EMBL/GenBank/DDBJ databases">
        <title>Caenimonas koreensis gen. nov., sp. nov., isolated from activated sludge.</title>
        <authorList>
            <person name="Seung H.R."/>
        </authorList>
    </citation>
    <scope>NUCLEOTIDE SEQUENCE [LARGE SCALE GENOMIC DNA]</scope>
    <source>
        <strain evidence="7 8">EMB320</strain>
    </source>
</reference>
<gene>
    <name evidence="7" type="ORF">GHT07_08005</name>
</gene>
<keyword evidence="5 7" id="KW-0067">ATP-binding</keyword>
<evidence type="ECO:0000256" key="2">
    <source>
        <dbReference type="ARBA" id="ARBA00022448"/>
    </source>
</evidence>
<dbReference type="InterPro" id="IPR017871">
    <property type="entry name" value="ABC_transporter-like_CS"/>
</dbReference>
<dbReference type="InterPro" id="IPR003593">
    <property type="entry name" value="AAA+_ATPase"/>
</dbReference>
<evidence type="ECO:0000256" key="4">
    <source>
        <dbReference type="ARBA" id="ARBA00022741"/>
    </source>
</evidence>
<evidence type="ECO:0000256" key="3">
    <source>
        <dbReference type="ARBA" id="ARBA00022475"/>
    </source>
</evidence>
<dbReference type="Gene3D" id="3.40.50.300">
    <property type="entry name" value="P-loop containing nucleotide triphosphate hydrolases"/>
    <property type="match status" value="1"/>
</dbReference>
<proteinExistence type="inferred from homology"/>
<dbReference type="PROSITE" id="PS50893">
    <property type="entry name" value="ABC_TRANSPORTER_2"/>
    <property type="match status" value="1"/>
</dbReference>
<dbReference type="PANTHER" id="PTHR46743">
    <property type="entry name" value="TEICHOIC ACIDS EXPORT ATP-BINDING PROTEIN TAGH"/>
    <property type="match status" value="1"/>
</dbReference>
<keyword evidence="4" id="KW-0547">Nucleotide-binding</keyword>
<dbReference type="GO" id="GO:0140359">
    <property type="term" value="F:ABC-type transporter activity"/>
    <property type="evidence" value="ECO:0007669"/>
    <property type="project" value="InterPro"/>
</dbReference>